<gene>
    <name evidence="7" type="ORF">HKW67_00150</name>
</gene>
<feature type="transmembrane region" description="Helical" evidence="6">
    <location>
        <begin position="174"/>
        <end position="191"/>
    </location>
</feature>
<feature type="transmembrane region" description="Helical" evidence="6">
    <location>
        <begin position="12"/>
        <end position="33"/>
    </location>
</feature>
<evidence type="ECO:0000256" key="6">
    <source>
        <dbReference type="SAM" id="Phobius"/>
    </source>
</evidence>
<reference evidence="7 8" key="1">
    <citation type="submission" date="2020-05" db="EMBL/GenBank/DDBJ databases">
        <title>Complete genome sequence of Gemmatimonas greenlandica TET16.</title>
        <authorList>
            <person name="Zeng Y."/>
        </authorList>
    </citation>
    <scope>NUCLEOTIDE SEQUENCE [LARGE SCALE GENOMIC DNA]</scope>
    <source>
        <strain evidence="7 8">TET16</strain>
    </source>
</reference>
<feature type="transmembrane region" description="Helical" evidence="6">
    <location>
        <begin position="416"/>
        <end position="434"/>
    </location>
</feature>
<evidence type="ECO:0000256" key="2">
    <source>
        <dbReference type="ARBA" id="ARBA00022475"/>
    </source>
</evidence>
<sequence length="489" mass="50910">MSDSSAHRPWRGSAWIFAAELLILPTGLVTAGFLTRRLGPEGYGLLTLAATAMAWLQWTASSMLARASNRAIAAVGDWRPVAAEVMHLHLLAGGGLGLVVLLVAPWLSAFLGHPVLTPTLRLLAVELPILVLVQGYRGALIANGDHTWVSLISAVRWIVRMLAVLGLVSLGWSIDGAVAGMVLSSVAALLLSRWRIGPLRRAEPSERRAVRLGLLTMAAPIAMAAVGARLFERADLFLLATLGSTATSLGHYGAAQNLTIVLSLLTGAVSPVVLATVTRMRRDGSDADVRMLQVDVLRLPFLLLPFAALAAGAAPEIMRVIYGAAFLDAAVPFALLILGATALIAVSVSTVLLVASNRAWHVVGLTAPMLVALVVCTLLLVPRYGSTGAALASVLVSTGAAAAGQLLIARFESVHVPLRTVVVGVGLAFAAYAVGAEWHVSTTVGTVAKLTAICVLLVSALLLLREIPTHLLPFVAAPVEPAKSAPSAS</sequence>
<evidence type="ECO:0000256" key="1">
    <source>
        <dbReference type="ARBA" id="ARBA00004651"/>
    </source>
</evidence>
<keyword evidence="5 6" id="KW-0472">Membrane</keyword>
<dbReference type="PANTHER" id="PTHR30250:SF26">
    <property type="entry name" value="PSMA PROTEIN"/>
    <property type="match status" value="1"/>
</dbReference>
<dbReference type="Proteomes" id="UP000500938">
    <property type="component" value="Chromosome"/>
</dbReference>
<evidence type="ECO:0000256" key="5">
    <source>
        <dbReference type="ARBA" id="ARBA00023136"/>
    </source>
</evidence>
<evidence type="ECO:0000313" key="7">
    <source>
        <dbReference type="EMBL" id="QJR34035.1"/>
    </source>
</evidence>
<comment type="subcellular location">
    <subcellularLocation>
        <location evidence="1">Cell membrane</location>
        <topology evidence="1">Multi-pass membrane protein</topology>
    </subcellularLocation>
</comment>
<feature type="transmembrane region" description="Helical" evidence="6">
    <location>
        <begin position="333"/>
        <end position="355"/>
    </location>
</feature>
<feature type="transmembrane region" description="Helical" evidence="6">
    <location>
        <begin position="387"/>
        <end position="409"/>
    </location>
</feature>
<feature type="transmembrane region" description="Helical" evidence="6">
    <location>
        <begin position="362"/>
        <end position="381"/>
    </location>
</feature>
<dbReference type="KEGG" id="ggr:HKW67_00150"/>
<feature type="transmembrane region" description="Helical" evidence="6">
    <location>
        <begin position="251"/>
        <end position="275"/>
    </location>
</feature>
<feature type="transmembrane region" description="Helical" evidence="6">
    <location>
        <begin position="148"/>
        <end position="168"/>
    </location>
</feature>
<evidence type="ECO:0000256" key="3">
    <source>
        <dbReference type="ARBA" id="ARBA00022692"/>
    </source>
</evidence>
<dbReference type="Pfam" id="PF13440">
    <property type="entry name" value="Polysacc_synt_3"/>
    <property type="match status" value="1"/>
</dbReference>
<evidence type="ECO:0000256" key="4">
    <source>
        <dbReference type="ARBA" id="ARBA00022989"/>
    </source>
</evidence>
<keyword evidence="3 6" id="KW-0812">Transmembrane</keyword>
<dbReference type="RefSeq" id="WP_171223461.1">
    <property type="nucleotide sequence ID" value="NZ_CP053085.1"/>
</dbReference>
<evidence type="ECO:0000313" key="8">
    <source>
        <dbReference type="Proteomes" id="UP000500938"/>
    </source>
</evidence>
<proteinExistence type="predicted"/>
<feature type="transmembrane region" description="Helical" evidence="6">
    <location>
        <begin position="45"/>
        <end position="65"/>
    </location>
</feature>
<dbReference type="InterPro" id="IPR050833">
    <property type="entry name" value="Poly_Biosynth_Transport"/>
</dbReference>
<protein>
    <submittedName>
        <fullName evidence="7">Oligosaccharide flippase family protein</fullName>
    </submittedName>
</protein>
<feature type="transmembrane region" description="Helical" evidence="6">
    <location>
        <begin position="119"/>
        <end position="136"/>
    </location>
</feature>
<keyword evidence="2" id="KW-1003">Cell membrane</keyword>
<keyword evidence="8" id="KW-1185">Reference proteome</keyword>
<dbReference type="AlphaFoldDB" id="A0A6M4IJ07"/>
<accession>A0A6M4IJ07</accession>
<dbReference type="PANTHER" id="PTHR30250">
    <property type="entry name" value="PST FAMILY PREDICTED COLANIC ACID TRANSPORTER"/>
    <property type="match status" value="1"/>
</dbReference>
<dbReference type="GO" id="GO:0005886">
    <property type="term" value="C:plasma membrane"/>
    <property type="evidence" value="ECO:0007669"/>
    <property type="project" value="UniProtKB-SubCell"/>
</dbReference>
<organism evidence="7 8">
    <name type="scientific">Gemmatimonas groenlandica</name>
    <dbReference type="NCBI Taxonomy" id="2732249"/>
    <lineage>
        <taxon>Bacteria</taxon>
        <taxon>Pseudomonadati</taxon>
        <taxon>Gemmatimonadota</taxon>
        <taxon>Gemmatimonadia</taxon>
        <taxon>Gemmatimonadales</taxon>
        <taxon>Gemmatimonadaceae</taxon>
        <taxon>Gemmatimonas</taxon>
    </lineage>
</organism>
<feature type="transmembrane region" description="Helical" evidence="6">
    <location>
        <begin position="86"/>
        <end position="107"/>
    </location>
</feature>
<feature type="transmembrane region" description="Helical" evidence="6">
    <location>
        <begin position="296"/>
        <end position="313"/>
    </location>
</feature>
<keyword evidence="4 6" id="KW-1133">Transmembrane helix</keyword>
<feature type="transmembrane region" description="Helical" evidence="6">
    <location>
        <begin position="446"/>
        <end position="464"/>
    </location>
</feature>
<name>A0A6M4IJ07_9BACT</name>
<dbReference type="EMBL" id="CP053085">
    <property type="protein sequence ID" value="QJR34035.1"/>
    <property type="molecule type" value="Genomic_DNA"/>
</dbReference>
<feature type="transmembrane region" description="Helical" evidence="6">
    <location>
        <begin position="212"/>
        <end position="231"/>
    </location>
</feature>